<keyword evidence="2" id="KW-1185">Reference proteome</keyword>
<accession>A0ABS9UKW5</accession>
<name>A0ABS9UKW5_9BACT</name>
<gene>
    <name evidence="1" type="ORF">MM236_04645</name>
</gene>
<evidence type="ECO:0000313" key="2">
    <source>
        <dbReference type="Proteomes" id="UP001165488"/>
    </source>
</evidence>
<comment type="caution">
    <text evidence="1">The sequence shown here is derived from an EMBL/GenBank/DDBJ whole genome shotgun (WGS) entry which is preliminary data.</text>
</comment>
<sequence length="79" mass="9456">MEISIDIKFDQLIDLLDKLTPQQFEQVKRYVNTNSPKNQQTRSDKNRLLEVLKNAPVLTEKEIQKIEEARSKIMLWRKE</sequence>
<reference evidence="1" key="1">
    <citation type="submission" date="2022-03" db="EMBL/GenBank/DDBJ databases">
        <title>De novo assembled genomes of Belliella spp. (Cyclobacteriaceae) strains.</title>
        <authorList>
            <person name="Szabo A."/>
            <person name="Korponai K."/>
            <person name="Felfoldi T."/>
        </authorList>
    </citation>
    <scope>NUCLEOTIDE SEQUENCE</scope>
    <source>
        <strain evidence="1">DSM 107340</strain>
    </source>
</reference>
<dbReference type="Proteomes" id="UP001165488">
    <property type="component" value="Unassembled WGS sequence"/>
</dbReference>
<evidence type="ECO:0000313" key="1">
    <source>
        <dbReference type="EMBL" id="MCH7397263.1"/>
    </source>
</evidence>
<protein>
    <submittedName>
        <fullName evidence="1">Uncharacterized protein</fullName>
    </submittedName>
</protein>
<dbReference type="EMBL" id="JAKZGS010000002">
    <property type="protein sequence ID" value="MCH7397263.1"/>
    <property type="molecule type" value="Genomic_DNA"/>
</dbReference>
<organism evidence="1 2">
    <name type="scientific">Belliella calami</name>
    <dbReference type="NCBI Taxonomy" id="2923436"/>
    <lineage>
        <taxon>Bacteria</taxon>
        <taxon>Pseudomonadati</taxon>
        <taxon>Bacteroidota</taxon>
        <taxon>Cytophagia</taxon>
        <taxon>Cytophagales</taxon>
        <taxon>Cyclobacteriaceae</taxon>
        <taxon>Belliella</taxon>
    </lineage>
</organism>
<proteinExistence type="predicted"/>
<dbReference type="RefSeq" id="WP_241273764.1">
    <property type="nucleotide sequence ID" value="NZ_JAKZGS010000002.1"/>
</dbReference>